<keyword evidence="2" id="KW-0804">Transcription</keyword>
<dbReference type="SMART" id="SM00342">
    <property type="entry name" value="HTH_ARAC"/>
    <property type="match status" value="1"/>
</dbReference>
<dbReference type="InterPro" id="IPR018060">
    <property type="entry name" value="HTH_AraC"/>
</dbReference>
<dbReference type="Pfam" id="PF01965">
    <property type="entry name" value="DJ-1_PfpI"/>
    <property type="match status" value="1"/>
</dbReference>
<dbReference type="InterPro" id="IPR009057">
    <property type="entry name" value="Homeodomain-like_sf"/>
</dbReference>
<dbReference type="Gene3D" id="1.10.10.60">
    <property type="entry name" value="Homeodomain-like"/>
    <property type="match status" value="1"/>
</dbReference>
<dbReference type="InterPro" id="IPR029062">
    <property type="entry name" value="Class_I_gatase-like"/>
</dbReference>
<feature type="domain" description="HTH araC/xylS-type" evidence="3">
    <location>
        <begin position="233"/>
        <end position="331"/>
    </location>
</feature>
<dbReference type="AlphaFoldDB" id="A0A0P1I8Q6"/>
<name>A0A0P1I8Q6_9RHOB</name>
<accession>A0A0P1I8Q6</accession>
<gene>
    <name evidence="4" type="primary">cdhR_5</name>
    <name evidence="4" type="ORF">RUE5091_01859</name>
</gene>
<evidence type="ECO:0000313" key="4">
    <source>
        <dbReference type="EMBL" id="CUJ97867.1"/>
    </source>
</evidence>
<dbReference type="Proteomes" id="UP000051260">
    <property type="component" value="Unassembled WGS sequence"/>
</dbReference>
<dbReference type="PROSITE" id="PS01124">
    <property type="entry name" value="HTH_ARAC_FAMILY_2"/>
    <property type="match status" value="1"/>
</dbReference>
<dbReference type="InterPro" id="IPR052158">
    <property type="entry name" value="INH-QAR"/>
</dbReference>
<dbReference type="GO" id="GO:0043565">
    <property type="term" value="F:sequence-specific DNA binding"/>
    <property type="evidence" value="ECO:0007669"/>
    <property type="project" value="InterPro"/>
</dbReference>
<dbReference type="SUPFAM" id="SSF52317">
    <property type="entry name" value="Class I glutamine amidotransferase-like"/>
    <property type="match status" value="1"/>
</dbReference>
<dbReference type="EMBL" id="CYUD01000005">
    <property type="protein sequence ID" value="CUJ97867.1"/>
    <property type="molecule type" value="Genomic_DNA"/>
</dbReference>
<organism evidence="4 5">
    <name type="scientific">Ruegeria denitrificans</name>
    <dbReference type="NCBI Taxonomy" id="1715692"/>
    <lineage>
        <taxon>Bacteria</taxon>
        <taxon>Pseudomonadati</taxon>
        <taxon>Pseudomonadota</taxon>
        <taxon>Alphaproteobacteria</taxon>
        <taxon>Rhodobacterales</taxon>
        <taxon>Roseobacteraceae</taxon>
        <taxon>Ruegeria</taxon>
    </lineage>
</organism>
<evidence type="ECO:0000313" key="5">
    <source>
        <dbReference type="Proteomes" id="UP000051260"/>
    </source>
</evidence>
<evidence type="ECO:0000259" key="3">
    <source>
        <dbReference type="PROSITE" id="PS01124"/>
    </source>
</evidence>
<protein>
    <submittedName>
        <fullName evidence="4">Carnitine catabolism transcriptional activator</fullName>
    </submittedName>
</protein>
<dbReference type="CDD" id="cd03136">
    <property type="entry name" value="GATase1_AraC_ArgR_like"/>
    <property type="match status" value="1"/>
</dbReference>
<sequence length="344" mass="38058">MRCELKNENDTSSMAEKPKRLGFLIFPGFPMSCLSSAIEPLRAANEISGQEAFKWTLISESGQAINCSAGLPFQPEIALKDVSDVDMLFLLSEPNGRFENPSPSNAKLRYLVRHGTHAGAVSGGVFPLARAGLLTGHVCSVHWCYRTAFEAEFPEIETTDDVIILDQRCRTAAGAAGAFDLSLHLVESALGEAVMTEVACWFQHPLIRNQGVRQNTPAFRTHNTADRLPSKVSQAVKLFSENLEFPLTTREVANQVGISSRQLERSFKQATGQSPGEYYRQIRMRAARQLVIHTQNSLASIALAVGYANLASMSRNYIELFGFSPNQERRDIGQFRINRNIPVP</sequence>
<evidence type="ECO:0000256" key="2">
    <source>
        <dbReference type="ARBA" id="ARBA00023163"/>
    </source>
</evidence>
<dbReference type="InterPro" id="IPR002818">
    <property type="entry name" value="DJ-1/PfpI"/>
</dbReference>
<evidence type="ECO:0000256" key="1">
    <source>
        <dbReference type="ARBA" id="ARBA00023015"/>
    </source>
</evidence>
<dbReference type="PANTHER" id="PTHR43130:SF3">
    <property type="entry name" value="HTH-TYPE TRANSCRIPTIONAL REGULATOR RV1931C"/>
    <property type="match status" value="1"/>
</dbReference>
<dbReference type="STRING" id="1715692.RUE5091_01859"/>
<dbReference type="Pfam" id="PF12833">
    <property type="entry name" value="HTH_18"/>
    <property type="match status" value="1"/>
</dbReference>
<keyword evidence="1" id="KW-0805">Transcription regulation</keyword>
<proteinExistence type="predicted"/>
<dbReference type="GO" id="GO:0003700">
    <property type="term" value="F:DNA-binding transcription factor activity"/>
    <property type="evidence" value="ECO:0007669"/>
    <property type="project" value="InterPro"/>
</dbReference>
<keyword evidence="5" id="KW-1185">Reference proteome</keyword>
<reference evidence="5" key="1">
    <citation type="submission" date="2015-09" db="EMBL/GenBank/DDBJ databases">
        <authorList>
            <person name="Rodrigo-Torres L."/>
            <person name="Arahal D.R."/>
        </authorList>
    </citation>
    <scope>NUCLEOTIDE SEQUENCE [LARGE SCALE GENOMIC DNA]</scope>
    <source>
        <strain evidence="5">CECT 5091</strain>
    </source>
</reference>
<dbReference type="SUPFAM" id="SSF46689">
    <property type="entry name" value="Homeodomain-like"/>
    <property type="match status" value="2"/>
</dbReference>
<dbReference type="PANTHER" id="PTHR43130">
    <property type="entry name" value="ARAC-FAMILY TRANSCRIPTIONAL REGULATOR"/>
    <property type="match status" value="1"/>
</dbReference>
<dbReference type="Gene3D" id="3.40.50.880">
    <property type="match status" value="1"/>
</dbReference>